<comment type="pathway">
    <text evidence="2">Protein modification; protein ubiquitination.</text>
</comment>
<evidence type="ECO:0000256" key="1">
    <source>
        <dbReference type="ARBA" id="ARBA00000900"/>
    </source>
</evidence>
<dbReference type="SUPFAM" id="SSF57850">
    <property type="entry name" value="RING/U-box"/>
    <property type="match status" value="1"/>
</dbReference>
<dbReference type="InterPro" id="IPR058678">
    <property type="entry name" value="ARM_PUB"/>
</dbReference>
<reference evidence="11" key="1">
    <citation type="submission" date="2024-06" db="EMBL/GenBank/DDBJ databases">
        <authorList>
            <person name="Ryan C."/>
        </authorList>
    </citation>
    <scope>NUCLEOTIDE SEQUENCE [LARGE SCALE GENOMIC DNA]</scope>
</reference>
<name>A0ABC8ZT77_9POAL</name>
<dbReference type="Pfam" id="PF25598">
    <property type="entry name" value="ARM_PUB"/>
    <property type="match status" value="1"/>
</dbReference>
<dbReference type="FunFam" id="1.20.930.20:FF:000002">
    <property type="entry name" value="RING-type E3 ubiquitin transferase"/>
    <property type="match status" value="1"/>
</dbReference>
<protein>
    <recommendedName>
        <fullName evidence="3">RING-type E3 ubiquitin transferase</fullName>
        <ecNumber evidence="3">2.3.2.27</ecNumber>
    </recommendedName>
</protein>
<evidence type="ECO:0000256" key="7">
    <source>
        <dbReference type="PROSITE-ProRule" id="PRU00259"/>
    </source>
</evidence>
<dbReference type="EMBL" id="OZ075112">
    <property type="protein sequence ID" value="CAL4966290.1"/>
    <property type="molecule type" value="Genomic_DNA"/>
</dbReference>
<dbReference type="CDD" id="cd16664">
    <property type="entry name" value="RING-Ubox_PUB"/>
    <property type="match status" value="1"/>
</dbReference>
<keyword evidence="8" id="KW-0175">Coiled coil</keyword>
<dbReference type="InterPro" id="IPR045210">
    <property type="entry name" value="RING-Ubox_PUB"/>
</dbReference>
<comment type="catalytic activity">
    <reaction evidence="1">
        <text>S-ubiquitinyl-[E2 ubiquitin-conjugating enzyme]-L-cysteine + [acceptor protein]-L-lysine = [E2 ubiquitin-conjugating enzyme]-L-cysteine + N(6)-ubiquitinyl-[acceptor protein]-L-lysine.</text>
        <dbReference type="EC" id="2.3.2.27"/>
    </reaction>
</comment>
<dbReference type="GO" id="GO:0061630">
    <property type="term" value="F:ubiquitin protein ligase activity"/>
    <property type="evidence" value="ECO:0007669"/>
    <property type="project" value="UniProtKB-EC"/>
</dbReference>
<dbReference type="InterPro" id="IPR003613">
    <property type="entry name" value="Ubox_domain"/>
</dbReference>
<evidence type="ECO:0000259" key="9">
    <source>
        <dbReference type="PROSITE" id="PS51698"/>
    </source>
</evidence>
<keyword evidence="4" id="KW-0808">Transferase</keyword>
<dbReference type="Pfam" id="PF04564">
    <property type="entry name" value="U-box"/>
    <property type="match status" value="1"/>
</dbReference>
<dbReference type="SMART" id="SM00504">
    <property type="entry name" value="Ubox"/>
    <property type="match status" value="1"/>
</dbReference>
<feature type="repeat" description="ARM" evidence="7">
    <location>
        <begin position="499"/>
        <end position="541"/>
    </location>
</feature>
<feature type="coiled-coil region" evidence="8">
    <location>
        <begin position="243"/>
        <end position="301"/>
    </location>
</feature>
<keyword evidence="6" id="KW-0833">Ubl conjugation pathway</keyword>
<dbReference type="Gene3D" id="3.30.40.10">
    <property type="entry name" value="Zinc/RING finger domain, C3HC4 (zinc finger)"/>
    <property type="match status" value="1"/>
</dbReference>
<evidence type="ECO:0000256" key="3">
    <source>
        <dbReference type="ARBA" id="ARBA00012483"/>
    </source>
</evidence>
<evidence type="ECO:0000313" key="11">
    <source>
        <dbReference type="Proteomes" id="UP001497457"/>
    </source>
</evidence>
<dbReference type="FunFam" id="1.25.10.10:FF:000082">
    <property type="entry name" value="RING-type E3 ubiquitin transferase"/>
    <property type="match status" value="1"/>
</dbReference>
<dbReference type="AlphaFoldDB" id="A0ABC8ZT77"/>
<evidence type="ECO:0000256" key="6">
    <source>
        <dbReference type="ARBA" id="ARBA00022786"/>
    </source>
</evidence>
<dbReference type="Proteomes" id="UP001497457">
    <property type="component" value="Chromosome 2b"/>
</dbReference>
<dbReference type="Gene3D" id="1.25.10.10">
    <property type="entry name" value="Leucine-rich Repeat Variant"/>
    <property type="match status" value="1"/>
</dbReference>
<accession>A0ABC8ZT77</accession>
<sequence>MNIAMFFPTTFDFKTVRLINAMCTQFVFTACIHRCHLLASPIYYFWEIANDSPSPGIQLSLRKAFFLLLALDLSTSALLPFACHSLGGIHQPMLPWSIFPRSASVSDAAEPEAETSEPSGRELSDEALVEELLTAVASARSFQEFRRSQRKECFGLLRWLQLVLPLIQEIRETAPSLTDDAYRRLAILGRAFQAARRLLRCCHDGSKIFLALESEAVLGRFRAVYDKMNLALDGMPYSEIGISDEVKEQVELISAQLKRSKKRTDTQDMELSMDFMMILQNEDGNADRAILERLAKKLELQSLADLRAETMAIKKLINERNGQQPESTKHIIELLNKFKEIAGIDEKNILGDVSIPKYLEKCPSLMIPNDFLCPISLEIMTDPVIIASGRTYERRSIQKWLDAGQRTCPKTQQPLAHLSLAPNFALKNLILQWCEKNKVEIQMGESEPATEQEERKEDIPSLVKDLSSVHLDVQRKAAKKIRILSKENPENRAVILEKGGLPALISLVSYPDKKIQENTVTALLNLSIDETSKVLIAKGGAIPLIIEVLKNGSVEGQENSAAALFSLSMVDENKAAIGILGGIAPLVHLLRDGTIRGKKDASTAIFNLILNHPNKFRAIEAGIVTVLLKILGDKKLGMIDEALSIFLLLASHPSCRSEVGSTSFIEILVQIIKEGTPKNKECALSVLLELGLNNNSLMVHALGFGLNEHLSDIAKTGTSRAQRKANSLIQLSHKCS</sequence>
<dbReference type="InterPro" id="IPR057623">
    <property type="entry name" value="PUB12-19-like_N"/>
</dbReference>
<dbReference type="SMART" id="SM00185">
    <property type="entry name" value="ARM"/>
    <property type="match status" value="4"/>
</dbReference>
<dbReference type="EC" id="2.3.2.27" evidence="3"/>
<dbReference type="SUPFAM" id="SSF48371">
    <property type="entry name" value="ARM repeat"/>
    <property type="match status" value="1"/>
</dbReference>
<dbReference type="InterPro" id="IPR016024">
    <property type="entry name" value="ARM-type_fold"/>
</dbReference>
<dbReference type="FunFam" id="3.30.40.10:FF:000335">
    <property type="entry name" value="RING-type E3 ubiquitin transferase"/>
    <property type="match status" value="1"/>
</dbReference>
<evidence type="ECO:0000313" key="10">
    <source>
        <dbReference type="EMBL" id="CAL4966290.1"/>
    </source>
</evidence>
<dbReference type="InterPro" id="IPR000225">
    <property type="entry name" value="Armadillo"/>
</dbReference>
<dbReference type="InterPro" id="IPR011989">
    <property type="entry name" value="ARM-like"/>
</dbReference>
<keyword evidence="11" id="KW-1185">Reference proteome</keyword>
<organism evidence="10 11">
    <name type="scientific">Urochloa decumbens</name>
    <dbReference type="NCBI Taxonomy" id="240449"/>
    <lineage>
        <taxon>Eukaryota</taxon>
        <taxon>Viridiplantae</taxon>
        <taxon>Streptophyta</taxon>
        <taxon>Embryophyta</taxon>
        <taxon>Tracheophyta</taxon>
        <taxon>Spermatophyta</taxon>
        <taxon>Magnoliopsida</taxon>
        <taxon>Liliopsida</taxon>
        <taxon>Poales</taxon>
        <taxon>Poaceae</taxon>
        <taxon>PACMAD clade</taxon>
        <taxon>Panicoideae</taxon>
        <taxon>Panicodae</taxon>
        <taxon>Paniceae</taxon>
        <taxon>Melinidinae</taxon>
        <taxon>Urochloa</taxon>
    </lineage>
</organism>
<dbReference type="Pfam" id="PF25368">
    <property type="entry name" value="PUB10_N"/>
    <property type="match status" value="1"/>
</dbReference>
<dbReference type="PROSITE" id="PS50176">
    <property type="entry name" value="ARM_REPEAT"/>
    <property type="match status" value="1"/>
</dbReference>
<proteinExistence type="predicted"/>
<dbReference type="PANTHER" id="PTHR23315:SF49">
    <property type="entry name" value="RING-TYPE E3 UBIQUITIN TRANSFERASE"/>
    <property type="match status" value="1"/>
</dbReference>
<evidence type="ECO:0000256" key="8">
    <source>
        <dbReference type="SAM" id="Coils"/>
    </source>
</evidence>
<dbReference type="InterPro" id="IPR013083">
    <property type="entry name" value="Znf_RING/FYVE/PHD"/>
</dbReference>
<evidence type="ECO:0000256" key="2">
    <source>
        <dbReference type="ARBA" id="ARBA00004906"/>
    </source>
</evidence>
<feature type="domain" description="U-box" evidence="9">
    <location>
        <begin position="366"/>
        <end position="440"/>
    </location>
</feature>
<evidence type="ECO:0000256" key="5">
    <source>
        <dbReference type="ARBA" id="ARBA00022737"/>
    </source>
</evidence>
<dbReference type="PROSITE" id="PS51698">
    <property type="entry name" value="U_BOX"/>
    <property type="match status" value="1"/>
</dbReference>
<keyword evidence="5" id="KW-0677">Repeat</keyword>
<dbReference type="GO" id="GO:0016567">
    <property type="term" value="P:protein ubiquitination"/>
    <property type="evidence" value="ECO:0007669"/>
    <property type="project" value="UniProtKB-ARBA"/>
</dbReference>
<reference evidence="10 11" key="2">
    <citation type="submission" date="2024-10" db="EMBL/GenBank/DDBJ databases">
        <authorList>
            <person name="Ryan C."/>
        </authorList>
    </citation>
    <scope>NUCLEOTIDE SEQUENCE [LARGE SCALE GENOMIC DNA]</scope>
</reference>
<dbReference type="PANTHER" id="PTHR23315">
    <property type="entry name" value="U BOX DOMAIN-CONTAINING"/>
    <property type="match status" value="1"/>
</dbReference>
<gene>
    <name evidence="10" type="ORF">URODEC1_LOCUS47701</name>
</gene>
<evidence type="ECO:0000256" key="4">
    <source>
        <dbReference type="ARBA" id="ARBA00022679"/>
    </source>
</evidence>